<evidence type="ECO:0000313" key="2">
    <source>
        <dbReference type="WBParaSite" id="nRc.2.0.1.t35754-RA"/>
    </source>
</evidence>
<keyword evidence="1" id="KW-1185">Reference proteome</keyword>
<organism evidence="1 2">
    <name type="scientific">Romanomermis culicivorax</name>
    <name type="common">Nematode worm</name>
    <dbReference type="NCBI Taxonomy" id="13658"/>
    <lineage>
        <taxon>Eukaryota</taxon>
        <taxon>Metazoa</taxon>
        <taxon>Ecdysozoa</taxon>
        <taxon>Nematoda</taxon>
        <taxon>Enoplea</taxon>
        <taxon>Dorylaimia</taxon>
        <taxon>Mermithida</taxon>
        <taxon>Mermithoidea</taxon>
        <taxon>Mermithidae</taxon>
        <taxon>Romanomermis</taxon>
    </lineage>
</organism>
<dbReference type="WBParaSite" id="nRc.2.0.1.t35754-RA">
    <property type="protein sequence ID" value="nRc.2.0.1.t35754-RA"/>
    <property type="gene ID" value="nRc.2.0.1.g35754"/>
</dbReference>
<proteinExistence type="predicted"/>
<accession>A0A915KCW4</accession>
<reference evidence="2" key="1">
    <citation type="submission" date="2022-11" db="UniProtKB">
        <authorList>
            <consortium name="WormBaseParasite"/>
        </authorList>
    </citation>
    <scope>IDENTIFICATION</scope>
</reference>
<dbReference type="Proteomes" id="UP000887565">
    <property type="component" value="Unplaced"/>
</dbReference>
<protein>
    <submittedName>
        <fullName evidence="2">Uncharacterized protein</fullName>
    </submittedName>
</protein>
<evidence type="ECO:0000313" key="1">
    <source>
        <dbReference type="Proteomes" id="UP000887565"/>
    </source>
</evidence>
<name>A0A915KCW4_ROMCU</name>
<dbReference type="AlphaFoldDB" id="A0A915KCW4"/>
<sequence length="76" mass="8741">MFLSRSKTSRIRDCVLIPRTSSFPECPDSPNIRLVATSIRTRTSTVAPTWEKEEKQGLMYSIPMEPYWKVYIGETG</sequence>